<dbReference type="InterPro" id="IPR051407">
    <property type="entry name" value="Bact_OM_lipoprot/Surf_antigen"/>
</dbReference>
<gene>
    <name evidence="6" type="primary">slyB_2</name>
    <name evidence="6" type="ORF">HC248_02277</name>
</gene>
<sequence length="231" mass="23333">MDRDSDSDKSHSSSVRSRYQLLIALIVLLGVAVIVLAATLMNNRLEARTAAAGALASESTLAAAPTIAPFTSQADKSSRPDAAHQTSKPSQSIKPSSQPVPLPAVPATAACKNCGTVESVSSVQRQGQVNGVTVGDTTVGVGTIAGGILGGLLGNQIGGGRGNTAATVLGVAGGAYAGNSVEKNMKKVTVYLVRVRMDDGSIRDMEIASSVPVGAKVLVEGRNLRLANAAG</sequence>
<proteinExistence type="predicted"/>
<keyword evidence="4" id="KW-0812">Transmembrane</keyword>
<keyword evidence="4" id="KW-1133">Transmembrane helix</keyword>
<protein>
    <submittedName>
        <fullName evidence="6">Outer membrane lipoprotein SlyB</fullName>
    </submittedName>
</protein>
<evidence type="ECO:0000256" key="1">
    <source>
        <dbReference type="ARBA" id="ARBA00004370"/>
    </source>
</evidence>
<feature type="region of interest" description="Disordered" evidence="3">
    <location>
        <begin position="70"/>
        <end position="104"/>
    </location>
</feature>
<feature type="transmembrane region" description="Helical" evidence="4">
    <location>
        <begin position="21"/>
        <end position="41"/>
    </location>
</feature>
<dbReference type="Pfam" id="PF05433">
    <property type="entry name" value="Rick_17kDa_Anti"/>
    <property type="match status" value="1"/>
</dbReference>
<dbReference type="InterPro" id="IPR008816">
    <property type="entry name" value="Gly_zipper_2TM_dom"/>
</dbReference>
<evidence type="ECO:0000259" key="5">
    <source>
        <dbReference type="Pfam" id="PF05433"/>
    </source>
</evidence>
<evidence type="ECO:0000256" key="4">
    <source>
        <dbReference type="SAM" id="Phobius"/>
    </source>
</evidence>
<name>A0A6H2HBX0_9BURK</name>
<evidence type="ECO:0000256" key="2">
    <source>
        <dbReference type="ARBA" id="ARBA00023136"/>
    </source>
</evidence>
<keyword evidence="2 4" id="KW-0472">Membrane</keyword>
<evidence type="ECO:0000313" key="6">
    <source>
        <dbReference type="EMBL" id="QJC56966.1"/>
    </source>
</evidence>
<dbReference type="GO" id="GO:0019867">
    <property type="term" value="C:outer membrane"/>
    <property type="evidence" value="ECO:0007669"/>
    <property type="project" value="InterPro"/>
</dbReference>
<evidence type="ECO:0000256" key="3">
    <source>
        <dbReference type="SAM" id="MobiDB-lite"/>
    </source>
</evidence>
<dbReference type="AlphaFoldDB" id="A0A6H2HBX0"/>
<dbReference type="Proteomes" id="UP000502041">
    <property type="component" value="Chromosome"/>
</dbReference>
<accession>A0A6H2HBX0</accession>
<organism evidence="6 7">
    <name type="scientific">Polaromonas vacuolata</name>
    <dbReference type="NCBI Taxonomy" id="37448"/>
    <lineage>
        <taxon>Bacteria</taxon>
        <taxon>Pseudomonadati</taxon>
        <taxon>Pseudomonadota</taxon>
        <taxon>Betaproteobacteria</taxon>
        <taxon>Burkholderiales</taxon>
        <taxon>Comamonadaceae</taxon>
        <taxon>Polaromonas</taxon>
    </lineage>
</organism>
<keyword evidence="7" id="KW-1185">Reference proteome</keyword>
<feature type="domain" description="Glycine zipper 2TM" evidence="5">
    <location>
        <begin position="142"/>
        <end position="181"/>
    </location>
</feature>
<dbReference type="EMBL" id="CP051461">
    <property type="protein sequence ID" value="QJC56966.1"/>
    <property type="molecule type" value="Genomic_DNA"/>
</dbReference>
<dbReference type="PANTHER" id="PTHR35603:SF2">
    <property type="entry name" value="OUTER MEMBRANE LIPOPROTEIN"/>
    <property type="match status" value="1"/>
</dbReference>
<dbReference type="RefSeq" id="WP_168922546.1">
    <property type="nucleotide sequence ID" value="NZ_CP051461.1"/>
</dbReference>
<dbReference type="KEGG" id="pvac:HC248_02277"/>
<evidence type="ECO:0000313" key="7">
    <source>
        <dbReference type="Proteomes" id="UP000502041"/>
    </source>
</evidence>
<dbReference type="PANTHER" id="PTHR35603">
    <property type="match status" value="1"/>
</dbReference>
<reference evidence="6 7" key="1">
    <citation type="submission" date="2020-04" db="EMBL/GenBank/DDBJ databases">
        <title>Complete genome of a Psychrophilic, Marine, Gas Vacuolate Bacterium Polaromonas vacuolata KCTC 22033T.</title>
        <authorList>
            <person name="Hwang K."/>
            <person name="Kim K.M."/>
        </authorList>
    </citation>
    <scope>NUCLEOTIDE SEQUENCE [LARGE SCALE GENOMIC DNA]</scope>
    <source>
        <strain evidence="6 7">KCTC 22033</strain>
    </source>
</reference>
<keyword evidence="6" id="KW-0449">Lipoprotein</keyword>
<comment type="subcellular location">
    <subcellularLocation>
        <location evidence="1">Membrane</location>
    </subcellularLocation>
</comment>
<feature type="compositionally biased region" description="Low complexity" evidence="3">
    <location>
        <begin position="87"/>
        <end position="97"/>
    </location>
</feature>